<accession>A0ABN9TYP5</accession>
<keyword evidence="3" id="KW-1185">Reference proteome</keyword>
<feature type="region of interest" description="Disordered" evidence="1">
    <location>
        <begin position="1"/>
        <end position="44"/>
    </location>
</feature>
<evidence type="ECO:0000313" key="3">
    <source>
        <dbReference type="Proteomes" id="UP001189429"/>
    </source>
</evidence>
<feature type="compositionally biased region" description="Polar residues" evidence="1">
    <location>
        <begin position="12"/>
        <end position="25"/>
    </location>
</feature>
<dbReference type="EMBL" id="CAUYUJ010015217">
    <property type="protein sequence ID" value="CAK0851224.1"/>
    <property type="molecule type" value="Genomic_DNA"/>
</dbReference>
<evidence type="ECO:0000256" key="1">
    <source>
        <dbReference type="SAM" id="MobiDB-lite"/>
    </source>
</evidence>
<feature type="region of interest" description="Disordered" evidence="1">
    <location>
        <begin position="149"/>
        <end position="220"/>
    </location>
</feature>
<feature type="compositionally biased region" description="Polar residues" evidence="1">
    <location>
        <begin position="198"/>
        <end position="208"/>
    </location>
</feature>
<evidence type="ECO:0000313" key="2">
    <source>
        <dbReference type="EMBL" id="CAK0851224.1"/>
    </source>
</evidence>
<feature type="region of interest" description="Disordered" evidence="1">
    <location>
        <begin position="62"/>
        <end position="123"/>
    </location>
</feature>
<organism evidence="2 3">
    <name type="scientific">Prorocentrum cordatum</name>
    <dbReference type="NCBI Taxonomy" id="2364126"/>
    <lineage>
        <taxon>Eukaryota</taxon>
        <taxon>Sar</taxon>
        <taxon>Alveolata</taxon>
        <taxon>Dinophyceae</taxon>
        <taxon>Prorocentrales</taxon>
        <taxon>Prorocentraceae</taxon>
        <taxon>Prorocentrum</taxon>
    </lineage>
</organism>
<name>A0ABN9TYP5_9DINO</name>
<feature type="compositionally biased region" description="Polar residues" evidence="1">
    <location>
        <begin position="62"/>
        <end position="82"/>
    </location>
</feature>
<feature type="compositionally biased region" description="Polar residues" evidence="1">
    <location>
        <begin position="107"/>
        <end position="116"/>
    </location>
</feature>
<feature type="compositionally biased region" description="Polar residues" evidence="1">
    <location>
        <begin position="32"/>
        <end position="43"/>
    </location>
</feature>
<gene>
    <name evidence="2" type="ORF">PCOR1329_LOCUS43412</name>
</gene>
<reference evidence="2" key="1">
    <citation type="submission" date="2023-10" db="EMBL/GenBank/DDBJ databases">
        <authorList>
            <person name="Chen Y."/>
            <person name="Shah S."/>
            <person name="Dougan E. K."/>
            <person name="Thang M."/>
            <person name="Chan C."/>
        </authorList>
    </citation>
    <scope>NUCLEOTIDE SEQUENCE [LARGE SCALE GENOMIC DNA]</scope>
</reference>
<proteinExistence type="predicted"/>
<sequence length="220" mass="22664">MKRPKSAIPRPSTENSPTRPRNSATKGLDSAPTRTAKPSTHCNSAAAKCEGRLTSTGASICISTKTTRTNSTRPKGVSSSLATEKWATLRTAGGTSARVHDNGPSDAESTQASSMRNARGPERNGHLAAGVMACKQQAPRAVCRVALSSPERGGAGGALPPAGAQGTTPVPLERLRPAFPAGHPRTSAGDRRARPSASAVSGSTSALWDSSVVLLEPHER</sequence>
<comment type="caution">
    <text evidence="2">The sequence shown here is derived from an EMBL/GenBank/DDBJ whole genome shotgun (WGS) entry which is preliminary data.</text>
</comment>
<protein>
    <submittedName>
        <fullName evidence="2">Uncharacterized protein</fullName>
    </submittedName>
</protein>
<dbReference type="Proteomes" id="UP001189429">
    <property type="component" value="Unassembled WGS sequence"/>
</dbReference>